<reference evidence="1" key="1">
    <citation type="submission" date="2019-08" db="EMBL/GenBank/DDBJ databases">
        <authorList>
            <person name="Kucharzyk K."/>
            <person name="Murdoch R.W."/>
            <person name="Higgins S."/>
            <person name="Loffler F."/>
        </authorList>
    </citation>
    <scope>NUCLEOTIDE SEQUENCE</scope>
</reference>
<dbReference type="AlphaFoldDB" id="A0A645D6L1"/>
<protein>
    <submittedName>
        <fullName evidence="1">Uncharacterized protein</fullName>
    </submittedName>
</protein>
<gene>
    <name evidence="1" type="ORF">SDC9_131343</name>
</gene>
<evidence type="ECO:0000313" key="1">
    <source>
        <dbReference type="EMBL" id="MPM84272.1"/>
    </source>
</evidence>
<organism evidence="1">
    <name type="scientific">bioreactor metagenome</name>
    <dbReference type="NCBI Taxonomy" id="1076179"/>
    <lineage>
        <taxon>unclassified sequences</taxon>
        <taxon>metagenomes</taxon>
        <taxon>ecological metagenomes</taxon>
    </lineage>
</organism>
<name>A0A645D6L1_9ZZZZ</name>
<accession>A0A645D6L1</accession>
<proteinExistence type="predicted"/>
<sequence length="117" mass="13302">MDIFRHQDHKAGFRILGQRIRRGRRRGILSVRGLPGRFAGCGKAGEKLFLFHRFGNAEANAEIIASFMDIGIVGRGVQQNQRLLLRRQFQLFPDQADGFQPVDQGHVVVADDDIERF</sequence>
<dbReference type="EMBL" id="VSSQ01032866">
    <property type="protein sequence ID" value="MPM84272.1"/>
    <property type="molecule type" value="Genomic_DNA"/>
</dbReference>
<comment type="caution">
    <text evidence="1">The sequence shown here is derived from an EMBL/GenBank/DDBJ whole genome shotgun (WGS) entry which is preliminary data.</text>
</comment>